<evidence type="ECO:0000313" key="2">
    <source>
        <dbReference type="EMBL" id="KZV17461.1"/>
    </source>
</evidence>
<feature type="region of interest" description="Disordered" evidence="1">
    <location>
        <begin position="1"/>
        <end position="35"/>
    </location>
</feature>
<sequence>MSSPRDSMVSSTAASVDSVPPSPETQEPWLPDQDELSSVPWYEEKSSTLKLSDIYIIKEKGGTMGKFEVVLPHPDERTHRPPPGFHTFYVNQLDMGLRFPILRFLTSLCKHIKISPSQLDPNSYSFLLALAVLLSYHDIPLIPYVFMQLAQIKRLGPGKFYISHKGGHTFIKGNPGSHKGWMRRFFYIKRDGKRRSRWRCDMS</sequence>
<protein>
    <submittedName>
        <fullName evidence="2">Uncharacterized protein</fullName>
    </submittedName>
</protein>
<proteinExistence type="predicted"/>
<evidence type="ECO:0000313" key="3">
    <source>
        <dbReference type="Proteomes" id="UP000250235"/>
    </source>
</evidence>
<feature type="compositionally biased region" description="Polar residues" evidence="1">
    <location>
        <begin position="1"/>
        <end position="15"/>
    </location>
</feature>
<gene>
    <name evidence="2" type="ORF">F511_42266</name>
</gene>
<name>A0A2Z7AEW1_9LAMI</name>
<dbReference type="AlphaFoldDB" id="A0A2Z7AEW1"/>
<dbReference type="EMBL" id="KV018255">
    <property type="protein sequence ID" value="KZV17461.1"/>
    <property type="molecule type" value="Genomic_DNA"/>
</dbReference>
<accession>A0A2Z7AEW1</accession>
<reference evidence="2 3" key="1">
    <citation type="journal article" date="2015" name="Proc. Natl. Acad. Sci. U.S.A.">
        <title>The resurrection genome of Boea hygrometrica: A blueprint for survival of dehydration.</title>
        <authorList>
            <person name="Xiao L."/>
            <person name="Yang G."/>
            <person name="Zhang L."/>
            <person name="Yang X."/>
            <person name="Zhao S."/>
            <person name="Ji Z."/>
            <person name="Zhou Q."/>
            <person name="Hu M."/>
            <person name="Wang Y."/>
            <person name="Chen M."/>
            <person name="Xu Y."/>
            <person name="Jin H."/>
            <person name="Xiao X."/>
            <person name="Hu G."/>
            <person name="Bao F."/>
            <person name="Hu Y."/>
            <person name="Wan P."/>
            <person name="Li L."/>
            <person name="Deng X."/>
            <person name="Kuang T."/>
            <person name="Xiang C."/>
            <person name="Zhu J.K."/>
            <person name="Oliver M.J."/>
            <person name="He Y."/>
        </authorList>
    </citation>
    <scope>NUCLEOTIDE SEQUENCE [LARGE SCALE GENOMIC DNA]</scope>
    <source>
        <strain evidence="3">cv. XS01</strain>
    </source>
</reference>
<keyword evidence="3" id="KW-1185">Reference proteome</keyword>
<organism evidence="2 3">
    <name type="scientific">Dorcoceras hygrometricum</name>
    <dbReference type="NCBI Taxonomy" id="472368"/>
    <lineage>
        <taxon>Eukaryota</taxon>
        <taxon>Viridiplantae</taxon>
        <taxon>Streptophyta</taxon>
        <taxon>Embryophyta</taxon>
        <taxon>Tracheophyta</taxon>
        <taxon>Spermatophyta</taxon>
        <taxon>Magnoliopsida</taxon>
        <taxon>eudicotyledons</taxon>
        <taxon>Gunneridae</taxon>
        <taxon>Pentapetalae</taxon>
        <taxon>asterids</taxon>
        <taxon>lamiids</taxon>
        <taxon>Lamiales</taxon>
        <taxon>Gesneriaceae</taxon>
        <taxon>Didymocarpoideae</taxon>
        <taxon>Trichosporeae</taxon>
        <taxon>Loxocarpinae</taxon>
        <taxon>Dorcoceras</taxon>
    </lineage>
</organism>
<evidence type="ECO:0000256" key="1">
    <source>
        <dbReference type="SAM" id="MobiDB-lite"/>
    </source>
</evidence>
<dbReference type="Proteomes" id="UP000250235">
    <property type="component" value="Unassembled WGS sequence"/>
</dbReference>